<evidence type="ECO:0000259" key="2">
    <source>
        <dbReference type="Pfam" id="PF25545"/>
    </source>
</evidence>
<feature type="compositionally biased region" description="Basic and acidic residues" evidence="1">
    <location>
        <begin position="116"/>
        <end position="129"/>
    </location>
</feature>
<feature type="region of interest" description="Disordered" evidence="1">
    <location>
        <begin position="1"/>
        <end position="131"/>
    </location>
</feature>
<name>A0A8H3FTT3_9LECA</name>
<dbReference type="AlphaFoldDB" id="A0A8H3FTT3"/>
<feature type="compositionally biased region" description="Basic residues" evidence="1">
    <location>
        <begin position="24"/>
        <end position="33"/>
    </location>
</feature>
<feature type="compositionally biased region" description="Basic and acidic residues" evidence="1">
    <location>
        <begin position="82"/>
        <end position="94"/>
    </location>
</feature>
<sequence length="588" mass="66463">MAGSQKNDSAQRSLRLSKQGGIKKPSRRAKKKNTQGVRRSARISRVQADEDRTVEQVSSPQADKGLEQSVSQISHPLPSPSEVHRQPKRAREIVHPAPTHEGSPIKRPKVSPSRQPAKEDQQQEAKGDLIENNISAIETWTKTQRWPPEFSKPHSQAGKSFFEIDSWLEEQMKQPPTPVVQYVEIDGFRCPRPVPKIKTEVRQKKSSSSLTESSDEENNKNKTSKYRDNAYPILLEAKGSYLKESSLAISKTSKSWCMKLMTSEQTVPENSLFRDDIFTRTCERIADRNEARVVKDIARLLVPSAENLATYGAGHLDHLIENVDEIWSECIPFEGPKPKPDYSVGFTRSSFTEEQYSKLSPFIGTPWDTSFFAATNRMCFPFLTCESKCGAAAFQIADRQNAHSMTVAVRGIVELFRLVKREQEIHQEILAFAISHDSSFIKIFGHYPIIDGEKTTFFRHEIHQFGFQGLDGRDKWTAYKFTKNLYDHWMPMHLQRISSAIDLLPLGVNFEVSQSDLQFSETSELSRGLDGLQAHQSNADSASITGQDDSETIPVVPHSETPGTSSMSPSYENEEAALKRPKRKHTKK</sequence>
<proteinExistence type="predicted"/>
<feature type="region of interest" description="Disordered" evidence="1">
    <location>
        <begin position="528"/>
        <end position="588"/>
    </location>
</feature>
<evidence type="ECO:0000256" key="1">
    <source>
        <dbReference type="SAM" id="MobiDB-lite"/>
    </source>
</evidence>
<keyword evidence="4" id="KW-1185">Reference proteome</keyword>
<evidence type="ECO:0000313" key="3">
    <source>
        <dbReference type="EMBL" id="CAF9930544.1"/>
    </source>
</evidence>
<dbReference type="PANTHER" id="PTHR42470">
    <property type="entry name" value="VAST DOMAIN-CONTAINING PROTEIN"/>
    <property type="match status" value="1"/>
</dbReference>
<dbReference type="EMBL" id="CAJPDS010000056">
    <property type="protein sequence ID" value="CAF9930544.1"/>
    <property type="molecule type" value="Genomic_DNA"/>
</dbReference>
<feature type="compositionally biased region" description="Polar residues" evidence="1">
    <location>
        <begin position="561"/>
        <end position="571"/>
    </location>
</feature>
<feature type="compositionally biased region" description="Polar residues" evidence="1">
    <location>
        <begin position="1"/>
        <end position="16"/>
    </location>
</feature>
<reference evidence="3" key="1">
    <citation type="submission" date="2021-03" db="EMBL/GenBank/DDBJ databases">
        <authorList>
            <person name="Tagirdzhanova G."/>
        </authorList>
    </citation>
    <scope>NUCLEOTIDE SEQUENCE</scope>
</reference>
<organism evidence="3 4">
    <name type="scientific">Heterodermia speciosa</name>
    <dbReference type="NCBI Taxonomy" id="116794"/>
    <lineage>
        <taxon>Eukaryota</taxon>
        <taxon>Fungi</taxon>
        <taxon>Dikarya</taxon>
        <taxon>Ascomycota</taxon>
        <taxon>Pezizomycotina</taxon>
        <taxon>Lecanoromycetes</taxon>
        <taxon>OSLEUM clade</taxon>
        <taxon>Lecanoromycetidae</taxon>
        <taxon>Caliciales</taxon>
        <taxon>Physciaceae</taxon>
        <taxon>Heterodermia</taxon>
    </lineage>
</organism>
<dbReference type="Pfam" id="PF25545">
    <property type="entry name" value="DUF7924"/>
    <property type="match status" value="1"/>
</dbReference>
<dbReference type="OrthoDB" id="5132737at2759"/>
<evidence type="ECO:0000313" key="4">
    <source>
        <dbReference type="Proteomes" id="UP000664521"/>
    </source>
</evidence>
<accession>A0A8H3FTT3</accession>
<comment type="caution">
    <text evidence="3">The sequence shown here is derived from an EMBL/GenBank/DDBJ whole genome shotgun (WGS) entry which is preliminary data.</text>
</comment>
<feature type="domain" description="DUF7924" evidence="2">
    <location>
        <begin position="278"/>
        <end position="501"/>
    </location>
</feature>
<dbReference type="InterPro" id="IPR057684">
    <property type="entry name" value="DUF7924"/>
</dbReference>
<feature type="region of interest" description="Disordered" evidence="1">
    <location>
        <begin position="194"/>
        <end position="225"/>
    </location>
</feature>
<dbReference type="PANTHER" id="PTHR42470:SF2">
    <property type="match status" value="1"/>
</dbReference>
<gene>
    <name evidence="3" type="ORF">HETSPECPRED_007643</name>
</gene>
<feature type="compositionally biased region" description="Polar residues" evidence="1">
    <location>
        <begin position="534"/>
        <end position="547"/>
    </location>
</feature>
<dbReference type="Proteomes" id="UP000664521">
    <property type="component" value="Unassembled WGS sequence"/>
</dbReference>
<feature type="compositionally biased region" description="Basic residues" evidence="1">
    <location>
        <begin position="579"/>
        <end position="588"/>
    </location>
</feature>
<protein>
    <recommendedName>
        <fullName evidence="2">DUF7924 domain-containing protein</fullName>
    </recommendedName>
</protein>